<gene>
    <name evidence="2" type="ORF">F7Q92_18015</name>
</gene>
<dbReference type="InterPro" id="IPR007272">
    <property type="entry name" value="Sulf_transp_TsuA/YedE"/>
</dbReference>
<feature type="transmembrane region" description="Helical" evidence="1">
    <location>
        <begin position="43"/>
        <end position="62"/>
    </location>
</feature>
<name>A0A643F804_IDEDE</name>
<evidence type="ECO:0000313" key="3">
    <source>
        <dbReference type="Proteomes" id="UP000430120"/>
    </source>
</evidence>
<evidence type="ECO:0000313" key="2">
    <source>
        <dbReference type="EMBL" id="KAB0576392.1"/>
    </source>
</evidence>
<comment type="caution">
    <text evidence="2">The sequence shown here is derived from an EMBL/GenBank/DDBJ whole genome shotgun (WGS) entry which is preliminary data.</text>
</comment>
<keyword evidence="1" id="KW-0472">Membrane</keyword>
<feature type="transmembrane region" description="Helical" evidence="1">
    <location>
        <begin position="82"/>
        <end position="101"/>
    </location>
</feature>
<accession>A0A643F804</accession>
<feature type="transmembrane region" description="Helical" evidence="1">
    <location>
        <begin position="159"/>
        <end position="177"/>
    </location>
</feature>
<reference evidence="2 3" key="1">
    <citation type="submission" date="2019-09" db="EMBL/GenBank/DDBJ databases">
        <title>Draft genome sequences of 48 bacterial type strains from the CCUG.</title>
        <authorList>
            <person name="Tunovic T."/>
            <person name="Pineiro-Iglesias B."/>
            <person name="Unosson C."/>
            <person name="Inganas E."/>
            <person name="Ohlen M."/>
            <person name="Cardew S."/>
            <person name="Jensie-Markopoulos S."/>
            <person name="Salva-Serra F."/>
            <person name="Jaen-Luchoro D."/>
            <person name="Karlsson R."/>
            <person name="Svensson-Stadler L."/>
            <person name="Chun J."/>
            <person name="Moore E."/>
        </authorList>
    </citation>
    <scope>NUCLEOTIDE SEQUENCE [LARGE SCALE GENOMIC DNA]</scope>
    <source>
        <strain evidence="2 3">CCUG 30977</strain>
    </source>
</reference>
<dbReference type="OrthoDB" id="1450994at2"/>
<feature type="transmembrane region" description="Helical" evidence="1">
    <location>
        <begin position="6"/>
        <end position="22"/>
    </location>
</feature>
<keyword evidence="1" id="KW-1133">Transmembrane helix</keyword>
<feature type="transmembrane region" description="Helical" evidence="1">
    <location>
        <begin position="113"/>
        <end position="133"/>
    </location>
</feature>
<dbReference type="EMBL" id="VZPB01000058">
    <property type="protein sequence ID" value="KAB0576392.1"/>
    <property type="molecule type" value="Genomic_DNA"/>
</dbReference>
<dbReference type="RefSeq" id="WP_151125476.1">
    <property type="nucleotide sequence ID" value="NZ_CP088081.1"/>
</dbReference>
<organism evidence="2 3">
    <name type="scientific">Ideonella dechloratans</name>
    <dbReference type="NCBI Taxonomy" id="36863"/>
    <lineage>
        <taxon>Bacteria</taxon>
        <taxon>Pseudomonadati</taxon>
        <taxon>Pseudomonadota</taxon>
        <taxon>Betaproteobacteria</taxon>
        <taxon>Burkholderiales</taxon>
        <taxon>Sphaerotilaceae</taxon>
        <taxon>Ideonella</taxon>
    </lineage>
</organism>
<dbReference type="Pfam" id="PF04143">
    <property type="entry name" value="Sulf_transp"/>
    <property type="match status" value="1"/>
</dbReference>
<dbReference type="Proteomes" id="UP000430120">
    <property type="component" value="Unassembled WGS sequence"/>
</dbReference>
<proteinExistence type="predicted"/>
<dbReference type="AlphaFoldDB" id="A0A643F804"/>
<keyword evidence="1" id="KW-0812">Transmembrane</keyword>
<protein>
    <submittedName>
        <fullName evidence="2">Transporter</fullName>
    </submittedName>
</protein>
<keyword evidence="3" id="KW-1185">Reference proteome</keyword>
<evidence type="ECO:0000256" key="1">
    <source>
        <dbReference type="SAM" id="Phobius"/>
    </source>
</evidence>
<sequence>MLGALPDLASGLLCGLLFGYVLESAGFGSPCKLTAQFRLSDWSVFKVMFTAIIVAALGLTALEQLGWLAADEVYVPPSYLGAAAIGGALVGAGFAVGGYCPGTSVVGLFSGRLDALVFLLGLLLGTVGFAGTFDTLEAWTTAGETQAVTLPEALHLNPWWVNAALVAAGVAVFWIGARFERRRGGPVTAEQAVAGASADVSAP</sequence>